<evidence type="ECO:0000313" key="2">
    <source>
        <dbReference type="EMBL" id="CAL8118459.1"/>
    </source>
</evidence>
<sequence>MEDAEIPGYIVSFRRRSSLKSEFTLKSLPETHISNPIKPDLGASKPFYNKLIMDPIDASLLDTDHFEFPTYFKIFLNVSYALFIVPFCVINDGSRFGGHNPELKPGVISSNIVQKTITAILQTCQILRAMVVASVVLNIKLQRSPAQIFIVIIILALLGFLTSIGYCVWGKQKSFRNLMSSFKITTNANSWKVREAAGSRIFSKLPVLRRIRVCLLFVLSRRYFDQSTANSRIAPGRAVPGYREVVAVK</sequence>
<evidence type="ECO:0000313" key="3">
    <source>
        <dbReference type="Proteomes" id="UP001642540"/>
    </source>
</evidence>
<keyword evidence="1" id="KW-1133">Transmembrane helix</keyword>
<keyword evidence="3" id="KW-1185">Reference proteome</keyword>
<protein>
    <submittedName>
        <fullName evidence="2">Uncharacterized protein</fullName>
    </submittedName>
</protein>
<proteinExistence type="predicted"/>
<evidence type="ECO:0000256" key="1">
    <source>
        <dbReference type="SAM" id="Phobius"/>
    </source>
</evidence>
<reference evidence="2 3" key="1">
    <citation type="submission" date="2024-08" db="EMBL/GenBank/DDBJ databases">
        <authorList>
            <person name="Cucini C."/>
            <person name="Frati F."/>
        </authorList>
    </citation>
    <scope>NUCLEOTIDE SEQUENCE [LARGE SCALE GENOMIC DNA]</scope>
</reference>
<organism evidence="2 3">
    <name type="scientific">Orchesella dallaii</name>
    <dbReference type="NCBI Taxonomy" id="48710"/>
    <lineage>
        <taxon>Eukaryota</taxon>
        <taxon>Metazoa</taxon>
        <taxon>Ecdysozoa</taxon>
        <taxon>Arthropoda</taxon>
        <taxon>Hexapoda</taxon>
        <taxon>Collembola</taxon>
        <taxon>Entomobryomorpha</taxon>
        <taxon>Entomobryoidea</taxon>
        <taxon>Orchesellidae</taxon>
        <taxon>Orchesellinae</taxon>
        <taxon>Orchesella</taxon>
    </lineage>
</organism>
<dbReference type="EMBL" id="CAXLJM020000057">
    <property type="protein sequence ID" value="CAL8118459.1"/>
    <property type="molecule type" value="Genomic_DNA"/>
</dbReference>
<name>A0ABP1R3C8_9HEXA</name>
<keyword evidence="1" id="KW-0472">Membrane</keyword>
<keyword evidence="1" id="KW-0812">Transmembrane</keyword>
<comment type="caution">
    <text evidence="2">The sequence shown here is derived from an EMBL/GenBank/DDBJ whole genome shotgun (WGS) entry which is preliminary data.</text>
</comment>
<accession>A0ABP1R3C8</accession>
<dbReference type="Proteomes" id="UP001642540">
    <property type="component" value="Unassembled WGS sequence"/>
</dbReference>
<gene>
    <name evidence="2" type="ORF">ODALV1_LOCUS18144</name>
</gene>
<feature type="transmembrane region" description="Helical" evidence="1">
    <location>
        <begin position="148"/>
        <end position="169"/>
    </location>
</feature>